<organism evidence="2 3">
    <name type="scientific">Deinobacterium chartae</name>
    <dbReference type="NCBI Taxonomy" id="521158"/>
    <lineage>
        <taxon>Bacteria</taxon>
        <taxon>Thermotogati</taxon>
        <taxon>Deinococcota</taxon>
        <taxon>Deinococci</taxon>
        <taxon>Deinococcales</taxon>
        <taxon>Deinococcaceae</taxon>
        <taxon>Deinobacterium</taxon>
    </lineage>
</organism>
<keyword evidence="3" id="KW-1185">Reference proteome</keyword>
<dbReference type="AlphaFoldDB" id="A0A841I1I2"/>
<feature type="transmembrane region" description="Helical" evidence="1">
    <location>
        <begin position="72"/>
        <end position="92"/>
    </location>
</feature>
<comment type="caution">
    <text evidence="2">The sequence shown here is derived from an EMBL/GenBank/DDBJ whole genome shotgun (WGS) entry which is preliminary data.</text>
</comment>
<dbReference type="Proteomes" id="UP000569951">
    <property type="component" value="Unassembled WGS sequence"/>
</dbReference>
<gene>
    <name evidence="2" type="ORF">HNR42_002997</name>
</gene>
<evidence type="ECO:0000313" key="2">
    <source>
        <dbReference type="EMBL" id="MBB6099547.1"/>
    </source>
</evidence>
<evidence type="ECO:0000313" key="3">
    <source>
        <dbReference type="Proteomes" id="UP000569951"/>
    </source>
</evidence>
<evidence type="ECO:0000256" key="1">
    <source>
        <dbReference type="SAM" id="Phobius"/>
    </source>
</evidence>
<keyword evidence="1" id="KW-0472">Membrane</keyword>
<dbReference type="EMBL" id="JACHHG010000012">
    <property type="protein sequence ID" value="MBB6099547.1"/>
    <property type="molecule type" value="Genomic_DNA"/>
</dbReference>
<dbReference type="RefSeq" id="WP_183988293.1">
    <property type="nucleotide sequence ID" value="NZ_JACHHG010000012.1"/>
</dbReference>
<feature type="transmembrane region" description="Helical" evidence="1">
    <location>
        <begin position="12"/>
        <end position="32"/>
    </location>
</feature>
<protein>
    <submittedName>
        <fullName evidence="2">Uncharacterized protein</fullName>
    </submittedName>
</protein>
<sequence>MSAPSRGGQAALTFAAGFVAAVAFAWLFDLLSRSLNPDPCLHRTIYLLLPPLLLGPGGIALTAWGVRRGGALAGFGIGMVTASVYPVLYLSLRAIGELRGIGCAG</sequence>
<name>A0A841I1I2_9DEIO</name>
<keyword evidence="1" id="KW-0812">Transmembrane</keyword>
<reference evidence="2 3" key="1">
    <citation type="submission" date="2020-08" db="EMBL/GenBank/DDBJ databases">
        <title>Genomic Encyclopedia of Type Strains, Phase IV (KMG-IV): sequencing the most valuable type-strain genomes for metagenomic binning, comparative biology and taxonomic classification.</title>
        <authorList>
            <person name="Goeker M."/>
        </authorList>
    </citation>
    <scope>NUCLEOTIDE SEQUENCE [LARGE SCALE GENOMIC DNA]</scope>
    <source>
        <strain evidence="2 3">DSM 21458</strain>
    </source>
</reference>
<feature type="transmembrane region" description="Helical" evidence="1">
    <location>
        <begin position="44"/>
        <end position="66"/>
    </location>
</feature>
<proteinExistence type="predicted"/>
<accession>A0A841I1I2</accession>
<keyword evidence="1" id="KW-1133">Transmembrane helix</keyword>